<gene>
    <name evidence="1" type="ORF">PBOR_09030</name>
</gene>
<evidence type="ECO:0008006" key="3">
    <source>
        <dbReference type="Google" id="ProtNLM"/>
    </source>
</evidence>
<organism evidence="1 2">
    <name type="scientific">Paenibacillus borealis</name>
    <dbReference type="NCBI Taxonomy" id="160799"/>
    <lineage>
        <taxon>Bacteria</taxon>
        <taxon>Bacillati</taxon>
        <taxon>Bacillota</taxon>
        <taxon>Bacilli</taxon>
        <taxon>Bacillales</taxon>
        <taxon>Paenibacillaceae</taxon>
        <taxon>Paenibacillus</taxon>
    </lineage>
</organism>
<dbReference type="Gene3D" id="3.40.960.10">
    <property type="entry name" value="VSR Endonuclease"/>
    <property type="match status" value="1"/>
</dbReference>
<accession>A0A089L8D1</accession>
<dbReference type="EMBL" id="CP009285">
    <property type="protein sequence ID" value="AIQ57057.1"/>
    <property type="molecule type" value="Genomic_DNA"/>
</dbReference>
<dbReference type="AlphaFoldDB" id="A0A089L8D1"/>
<keyword evidence="2" id="KW-1185">Reference proteome</keyword>
<evidence type="ECO:0000313" key="2">
    <source>
        <dbReference type="Proteomes" id="UP000029518"/>
    </source>
</evidence>
<evidence type="ECO:0000313" key="1">
    <source>
        <dbReference type="EMBL" id="AIQ57057.1"/>
    </source>
</evidence>
<dbReference type="HOGENOM" id="CLU_106685_0_0_9"/>
<reference evidence="1" key="1">
    <citation type="submission" date="2014-08" db="EMBL/GenBank/DDBJ databases">
        <title>Comparative genomics of the Paenibacillus odorifer group.</title>
        <authorList>
            <person name="den Bakker H.C."/>
            <person name="Tsai Y.-C.Y.-C."/>
            <person name="Martin N."/>
            <person name="Korlach J."/>
            <person name="Wiedmann M."/>
        </authorList>
    </citation>
    <scope>NUCLEOTIDE SEQUENCE [LARGE SCALE GENOMIC DNA]</scope>
    <source>
        <strain evidence="1">DSM 13188</strain>
    </source>
</reference>
<protein>
    <recommendedName>
        <fullName evidence="3">DUF559 domain-containing protein</fullName>
    </recommendedName>
</protein>
<dbReference type="KEGG" id="pbd:PBOR_09030"/>
<sequence length="226" mass="26818">MGFAEEHHQWLEYHKKRRTGERLDRLERGHGHGEQMFLERVWWPIFGNMDNLHPEYEVADWRGRPYFVDFVWKPGQVKVAIEVKGYGPHVQNTDRTRYRQELNRETYLQIAGYRVVAVPYDDLESSPELIISLLKALLTPCLLKNKDEGSRQFTSIERDILRIASRKNGFLRPVDVVKQLGINRRTARKYINFLCEKGKFKPVLEQGSNRVCRYELIHSFLDSEVW</sequence>
<proteinExistence type="predicted"/>
<dbReference type="RefSeq" id="WP_042211318.1">
    <property type="nucleotide sequence ID" value="NZ_CP009285.1"/>
</dbReference>
<name>A0A089L8D1_PAEBO</name>
<dbReference type="Proteomes" id="UP000029518">
    <property type="component" value="Chromosome"/>
</dbReference>
<dbReference type="OrthoDB" id="2677830at2"/>